<gene>
    <name evidence="1" type="ORF">HNR42_001247</name>
</gene>
<accession>A0A841HYT1</accession>
<organism evidence="1 2">
    <name type="scientific">Deinobacterium chartae</name>
    <dbReference type="NCBI Taxonomy" id="521158"/>
    <lineage>
        <taxon>Bacteria</taxon>
        <taxon>Thermotogati</taxon>
        <taxon>Deinococcota</taxon>
        <taxon>Deinococci</taxon>
        <taxon>Deinococcales</taxon>
        <taxon>Deinococcaceae</taxon>
        <taxon>Deinobacterium</taxon>
    </lineage>
</organism>
<proteinExistence type="predicted"/>
<comment type="caution">
    <text evidence="1">The sequence shown here is derived from an EMBL/GenBank/DDBJ whole genome shotgun (WGS) entry which is preliminary data.</text>
</comment>
<reference evidence="1 2" key="1">
    <citation type="submission" date="2020-08" db="EMBL/GenBank/DDBJ databases">
        <title>Genomic Encyclopedia of Type Strains, Phase IV (KMG-IV): sequencing the most valuable type-strain genomes for metagenomic binning, comparative biology and taxonomic classification.</title>
        <authorList>
            <person name="Goeker M."/>
        </authorList>
    </citation>
    <scope>NUCLEOTIDE SEQUENCE [LARGE SCALE GENOMIC DNA]</scope>
    <source>
        <strain evidence="1 2">DSM 21458</strain>
    </source>
</reference>
<sequence length="72" mass="8280">MQPVQTKTHKLTCRWVPGTLNRVVVEDESGSYEVALDRLERQLGRTVSHDLYLKGRADLEVMDDAVINLTRR</sequence>
<protein>
    <submittedName>
        <fullName evidence="1">Uncharacterized protein</fullName>
    </submittedName>
</protein>
<dbReference type="AlphaFoldDB" id="A0A841HYT1"/>
<evidence type="ECO:0000313" key="1">
    <source>
        <dbReference type="EMBL" id="MBB6097824.1"/>
    </source>
</evidence>
<keyword evidence="2" id="KW-1185">Reference proteome</keyword>
<dbReference type="EMBL" id="JACHHG010000004">
    <property type="protein sequence ID" value="MBB6097824.1"/>
    <property type="molecule type" value="Genomic_DNA"/>
</dbReference>
<dbReference type="RefSeq" id="WP_183985663.1">
    <property type="nucleotide sequence ID" value="NZ_JACHHG010000004.1"/>
</dbReference>
<dbReference type="Proteomes" id="UP000569951">
    <property type="component" value="Unassembled WGS sequence"/>
</dbReference>
<evidence type="ECO:0000313" key="2">
    <source>
        <dbReference type="Proteomes" id="UP000569951"/>
    </source>
</evidence>
<name>A0A841HYT1_9DEIO</name>